<protein>
    <submittedName>
        <fullName evidence="2">Uncharacterized protein</fullName>
    </submittedName>
</protein>
<proteinExistence type="predicted"/>
<feature type="chain" id="PRO_5047461693" evidence="1">
    <location>
        <begin position="31"/>
        <end position="210"/>
    </location>
</feature>
<gene>
    <name evidence="2" type="ORF">ACFQB0_10155</name>
</gene>
<dbReference type="RefSeq" id="WP_386730928.1">
    <property type="nucleotide sequence ID" value="NZ_JBHSTP010000002.1"/>
</dbReference>
<sequence>MTSTTPRSGRKRLFLAVGTLLGIAALTTAAAFTDFANLNLGNGTSDSGIGGENRFNIQVVGTDTNGVPVPGTWQEANTAAGVNIKVPGANTITPGDTVTTAIPFKNESPALLAKVSFSLQERAGFTSDPAIRAALRYTIALNGTAITGASNVTQDAVSNLDLGTYAANGGSGVLTVTVTLPDQGSAAANNALQGKISYVQAHFAAISVQP</sequence>
<keyword evidence="1" id="KW-0732">Signal</keyword>
<accession>A0ABW1VIM3</accession>
<keyword evidence="3" id="KW-1185">Reference proteome</keyword>
<evidence type="ECO:0000256" key="1">
    <source>
        <dbReference type="SAM" id="SignalP"/>
    </source>
</evidence>
<feature type="signal peptide" evidence="1">
    <location>
        <begin position="1"/>
        <end position="30"/>
    </location>
</feature>
<evidence type="ECO:0000313" key="2">
    <source>
        <dbReference type="EMBL" id="MFC6356470.1"/>
    </source>
</evidence>
<organism evidence="2 3">
    <name type="scientific">Luethyella okanaganae</name>
    <dbReference type="NCBI Taxonomy" id="69372"/>
    <lineage>
        <taxon>Bacteria</taxon>
        <taxon>Bacillati</taxon>
        <taxon>Actinomycetota</taxon>
        <taxon>Actinomycetes</taxon>
        <taxon>Micrococcales</taxon>
        <taxon>Microbacteriaceae</taxon>
        <taxon>Luethyella</taxon>
    </lineage>
</organism>
<name>A0ABW1VIM3_9MICO</name>
<reference evidence="3" key="1">
    <citation type="journal article" date="2019" name="Int. J. Syst. Evol. Microbiol.">
        <title>The Global Catalogue of Microorganisms (GCM) 10K type strain sequencing project: providing services to taxonomists for standard genome sequencing and annotation.</title>
        <authorList>
            <consortium name="The Broad Institute Genomics Platform"/>
            <consortium name="The Broad Institute Genome Sequencing Center for Infectious Disease"/>
            <person name="Wu L."/>
            <person name="Ma J."/>
        </authorList>
    </citation>
    <scope>NUCLEOTIDE SEQUENCE [LARGE SCALE GENOMIC DNA]</scope>
    <source>
        <strain evidence="3">CCUG 43304</strain>
    </source>
</reference>
<comment type="caution">
    <text evidence="2">The sequence shown here is derived from an EMBL/GenBank/DDBJ whole genome shotgun (WGS) entry which is preliminary data.</text>
</comment>
<dbReference type="Proteomes" id="UP001596306">
    <property type="component" value="Unassembled WGS sequence"/>
</dbReference>
<dbReference type="EMBL" id="JBHSTP010000002">
    <property type="protein sequence ID" value="MFC6356470.1"/>
    <property type="molecule type" value="Genomic_DNA"/>
</dbReference>
<evidence type="ECO:0000313" key="3">
    <source>
        <dbReference type="Proteomes" id="UP001596306"/>
    </source>
</evidence>